<dbReference type="AlphaFoldDB" id="Q317K7"/>
<keyword evidence="3" id="KW-1185">Reference proteome</keyword>
<protein>
    <submittedName>
        <fullName evidence="2">Uncharacterized protein</fullName>
    </submittedName>
</protein>
<name>Q317K7_OLEA2</name>
<keyword evidence="1" id="KW-0732">Signal</keyword>
<dbReference type="KEGG" id="dde:Dde_0088"/>
<dbReference type="EMBL" id="CP000112">
    <property type="protein sequence ID" value="ABB36889.1"/>
    <property type="molecule type" value="Genomic_DNA"/>
</dbReference>
<evidence type="ECO:0000256" key="1">
    <source>
        <dbReference type="SAM" id="SignalP"/>
    </source>
</evidence>
<evidence type="ECO:0000313" key="2">
    <source>
        <dbReference type="EMBL" id="ABB36889.1"/>
    </source>
</evidence>
<feature type="signal peptide" evidence="1">
    <location>
        <begin position="1"/>
        <end position="25"/>
    </location>
</feature>
<organism evidence="2 3">
    <name type="scientific">Oleidesulfovibrio alaskensis (strain ATCC BAA-1058 / DSM 17464 / G20)</name>
    <name type="common">Desulfovibrio alaskensis</name>
    <dbReference type="NCBI Taxonomy" id="207559"/>
    <lineage>
        <taxon>Bacteria</taxon>
        <taxon>Pseudomonadati</taxon>
        <taxon>Thermodesulfobacteriota</taxon>
        <taxon>Desulfovibrionia</taxon>
        <taxon>Desulfovibrionales</taxon>
        <taxon>Desulfovibrionaceae</taxon>
        <taxon>Oleidesulfovibrio</taxon>
    </lineage>
</organism>
<accession>Q317K7</accession>
<dbReference type="RefSeq" id="WP_011366270.1">
    <property type="nucleotide sequence ID" value="NC_007519.1"/>
</dbReference>
<dbReference type="HOGENOM" id="CLU_133693_0_0_7"/>
<reference evidence="2 3" key="1">
    <citation type="journal article" date="2011" name="J. Bacteriol.">
        <title>Complete genome sequence and updated annotation of Desulfovibrio alaskensis G20.</title>
        <authorList>
            <person name="Hauser L.J."/>
            <person name="Land M.L."/>
            <person name="Brown S.D."/>
            <person name="Larimer F."/>
            <person name="Keller K.L."/>
            <person name="Rapp-Giles B.J."/>
            <person name="Price M.N."/>
            <person name="Lin M."/>
            <person name="Bruce D.C."/>
            <person name="Detter J.C."/>
            <person name="Tapia R."/>
            <person name="Han C.S."/>
            <person name="Goodwin L.A."/>
            <person name="Cheng J.F."/>
            <person name="Pitluck S."/>
            <person name="Copeland A."/>
            <person name="Lucas S."/>
            <person name="Nolan M."/>
            <person name="Lapidus A.L."/>
            <person name="Palumbo A.V."/>
            <person name="Wall J.D."/>
        </authorList>
    </citation>
    <scope>NUCLEOTIDE SEQUENCE [LARGE SCALE GENOMIC DNA]</scope>
    <source>
        <strain evidence="3">ATCC BAA 1058 / DSM 17464 / G20</strain>
    </source>
</reference>
<sequence>MRYSILAVLMACAVLVSATASYAVAEDMTFQPRGRALVTGVEARDEAWDFITNLFITNISESDVTCRVTVYDHDGKDVSSLCNVFTGNRIGAPVQLRAGNGSFALPPGATRMVRIWAQGMVPVVFGHAVIEWTAADAQTDKALIAAIKTVRSGGGGTYGFMSQVNGGQPF</sequence>
<feature type="chain" id="PRO_5004220152" evidence="1">
    <location>
        <begin position="26"/>
        <end position="170"/>
    </location>
</feature>
<evidence type="ECO:0000313" key="3">
    <source>
        <dbReference type="Proteomes" id="UP000002710"/>
    </source>
</evidence>
<gene>
    <name evidence="2" type="ordered locus">Dde_0088</name>
</gene>
<dbReference type="Proteomes" id="UP000002710">
    <property type="component" value="Chromosome"/>
</dbReference>
<proteinExistence type="predicted"/>
<dbReference type="eggNOG" id="ENOG5032GAC">
    <property type="taxonomic scope" value="Bacteria"/>
</dbReference>